<dbReference type="PANTHER" id="PTHR48207">
    <property type="entry name" value="SUCCINATE--HYDROXYMETHYLGLUTARATE COA-TRANSFERASE"/>
    <property type="match status" value="1"/>
</dbReference>
<comment type="caution">
    <text evidence="2">The sequence shown here is derived from an EMBL/GenBank/DDBJ whole genome shotgun (WGS) entry which is preliminary data.</text>
</comment>
<keyword evidence="3" id="KW-1185">Reference proteome</keyword>
<accession>A0A4R6QHG6</accession>
<keyword evidence="1 2" id="KW-0808">Transferase</keyword>
<dbReference type="SUPFAM" id="SSF89796">
    <property type="entry name" value="CoA-transferase family III (CaiB/BaiF)"/>
    <property type="match status" value="1"/>
</dbReference>
<dbReference type="InterPro" id="IPR044855">
    <property type="entry name" value="CoA-Trfase_III_dom3_sf"/>
</dbReference>
<name>A0A4R6QHG6_9BURK</name>
<dbReference type="EMBL" id="SNXS01000012">
    <property type="protein sequence ID" value="TDP61454.1"/>
    <property type="molecule type" value="Genomic_DNA"/>
</dbReference>
<evidence type="ECO:0000313" key="2">
    <source>
        <dbReference type="EMBL" id="TDP61454.1"/>
    </source>
</evidence>
<dbReference type="InParanoid" id="A0A4R6QHG6"/>
<dbReference type="AlphaFoldDB" id="A0A4R6QHG6"/>
<dbReference type="GO" id="GO:0008410">
    <property type="term" value="F:CoA-transferase activity"/>
    <property type="evidence" value="ECO:0007669"/>
    <property type="project" value="TreeGrafter"/>
</dbReference>
<gene>
    <name evidence="2" type="ORF">DES47_1123</name>
</gene>
<dbReference type="RefSeq" id="WP_133703543.1">
    <property type="nucleotide sequence ID" value="NZ_SNXS01000012.1"/>
</dbReference>
<dbReference type="InterPro" id="IPR050483">
    <property type="entry name" value="CoA-transferase_III_domain"/>
</dbReference>
<reference evidence="2 3" key="1">
    <citation type="submission" date="2019-03" db="EMBL/GenBank/DDBJ databases">
        <title>Genomic Encyclopedia of Type Strains, Phase IV (KMG-IV): sequencing the most valuable type-strain genomes for metagenomic binning, comparative biology and taxonomic classification.</title>
        <authorList>
            <person name="Goeker M."/>
        </authorList>
    </citation>
    <scope>NUCLEOTIDE SEQUENCE [LARGE SCALE GENOMIC DNA]</scope>
    <source>
        <strain evidence="2 3">DSM 16998</strain>
    </source>
</reference>
<protein>
    <submittedName>
        <fullName evidence="2">Crotonobetainyl-CoA:carnitine CoA-transferase CaiB-like acyl-CoA transferase</fullName>
    </submittedName>
</protein>
<dbReference type="Gene3D" id="3.40.50.10540">
    <property type="entry name" value="Crotonobetainyl-coa:carnitine coa-transferase, domain 1"/>
    <property type="match status" value="1"/>
</dbReference>
<sequence length="404" mass="43389">MSASATPSTGALAGIRVIDLSRVLAGPLCTQMLADQGADVIKVEPPAGDETRTLGPPFNEAGDAAYFTAVNRGKRAMALDLSRPEGQATLLQLLETADVLVENFIPGTMARWDLDFDAVLRQRFPRLIYCAISGFGADGPLGGLPGYDAVMQAMCGLMSINGDPASGPTRIGVPIVDHLTGYIAMSGILLALFHRERSGLGQRVEATLFDSALSLLVPHAANWMQSDRTPELLGSAHPNIAPYDKFACRDGAVFLGILNDRQFRRFCEHVGLIGLLADARFTTNSQRLQHRDELRTEIEAALAPLSRDAVCQELMRQGVPVGPVNTVPEAFQQAHAGHRQMRVERDGYRGVGVSIRLSLTPGEAAGSPPRYGQDTDEVLREAGLSELRIASLRECGVLPRSPGT</sequence>
<dbReference type="InterPro" id="IPR023606">
    <property type="entry name" value="CoA-Trfase_III_dom_1_sf"/>
</dbReference>
<dbReference type="OrthoDB" id="5294844at2"/>
<dbReference type="InterPro" id="IPR003673">
    <property type="entry name" value="CoA-Trfase_fam_III"/>
</dbReference>
<dbReference type="PANTHER" id="PTHR48207:SF3">
    <property type="entry name" value="SUCCINATE--HYDROXYMETHYLGLUTARATE COA-TRANSFERASE"/>
    <property type="match status" value="1"/>
</dbReference>
<dbReference type="Proteomes" id="UP000295361">
    <property type="component" value="Unassembled WGS sequence"/>
</dbReference>
<organism evidence="2 3">
    <name type="scientific">Roseateles toxinivorans</name>
    <dbReference type="NCBI Taxonomy" id="270368"/>
    <lineage>
        <taxon>Bacteria</taxon>
        <taxon>Pseudomonadati</taxon>
        <taxon>Pseudomonadota</taxon>
        <taxon>Betaproteobacteria</taxon>
        <taxon>Burkholderiales</taxon>
        <taxon>Sphaerotilaceae</taxon>
        <taxon>Roseateles</taxon>
    </lineage>
</organism>
<evidence type="ECO:0000256" key="1">
    <source>
        <dbReference type="ARBA" id="ARBA00022679"/>
    </source>
</evidence>
<dbReference type="Gene3D" id="3.30.1540.10">
    <property type="entry name" value="formyl-coa transferase, domain 3"/>
    <property type="match status" value="1"/>
</dbReference>
<proteinExistence type="predicted"/>
<evidence type="ECO:0000313" key="3">
    <source>
        <dbReference type="Proteomes" id="UP000295361"/>
    </source>
</evidence>
<dbReference type="Pfam" id="PF02515">
    <property type="entry name" value="CoA_transf_3"/>
    <property type="match status" value="1"/>
</dbReference>